<keyword evidence="2" id="KW-1185">Reference proteome</keyword>
<sequence length="270" mass="29682">MASAMATGDQSKHYSNPHLPPPTYTHSYSNHPPPPYQSYPPPYPPINATYSYAAAPPAAYYSHPPVYNQPSNHLTVVRFILTSIFVLLICAFALSLLSRLYFGSITPQFYIKSLSVPSFNASDSTLTATWDVNVTVKNSNEKLDLYFDRLEGVIVYEEVILGVADADPFGVSTKGEVVFEMNVSTAADTQGGTSSDESYHGLVEDRRSGTVRFSLRMAAEASVRSGTVWRRELSMRVFCEDLDVKFDGPVGPGKLLENGNELPTTCVVYV</sequence>
<organism evidence="1 2">
    <name type="scientific">Vaccinium darrowii</name>
    <dbReference type="NCBI Taxonomy" id="229202"/>
    <lineage>
        <taxon>Eukaryota</taxon>
        <taxon>Viridiplantae</taxon>
        <taxon>Streptophyta</taxon>
        <taxon>Embryophyta</taxon>
        <taxon>Tracheophyta</taxon>
        <taxon>Spermatophyta</taxon>
        <taxon>Magnoliopsida</taxon>
        <taxon>eudicotyledons</taxon>
        <taxon>Gunneridae</taxon>
        <taxon>Pentapetalae</taxon>
        <taxon>asterids</taxon>
        <taxon>Ericales</taxon>
        <taxon>Ericaceae</taxon>
        <taxon>Vaccinioideae</taxon>
        <taxon>Vaccinieae</taxon>
        <taxon>Vaccinium</taxon>
    </lineage>
</organism>
<name>A0ACB7YQ70_9ERIC</name>
<evidence type="ECO:0000313" key="1">
    <source>
        <dbReference type="EMBL" id="KAH7855282.1"/>
    </source>
</evidence>
<dbReference type="EMBL" id="CM037161">
    <property type="protein sequence ID" value="KAH7855282.1"/>
    <property type="molecule type" value="Genomic_DNA"/>
</dbReference>
<dbReference type="Proteomes" id="UP000828048">
    <property type="component" value="Chromosome 11"/>
</dbReference>
<protein>
    <submittedName>
        <fullName evidence="1">Uncharacterized protein</fullName>
    </submittedName>
</protein>
<gene>
    <name evidence="1" type="ORF">Vadar_023220</name>
</gene>
<accession>A0ACB7YQ70</accession>
<reference evidence="1 2" key="1">
    <citation type="journal article" date="2021" name="Hortic Res">
        <title>High-quality reference genome and annotation aids understanding of berry development for evergreen blueberry (Vaccinium darrowii).</title>
        <authorList>
            <person name="Yu J."/>
            <person name="Hulse-Kemp A.M."/>
            <person name="Babiker E."/>
            <person name="Staton M."/>
        </authorList>
    </citation>
    <scope>NUCLEOTIDE SEQUENCE [LARGE SCALE GENOMIC DNA]</scope>
    <source>
        <strain evidence="2">cv. NJ 8807/NJ 8810</strain>
        <tissue evidence="1">Young leaf</tissue>
    </source>
</reference>
<proteinExistence type="predicted"/>
<comment type="caution">
    <text evidence="1">The sequence shown here is derived from an EMBL/GenBank/DDBJ whole genome shotgun (WGS) entry which is preliminary data.</text>
</comment>
<evidence type="ECO:0000313" key="2">
    <source>
        <dbReference type="Proteomes" id="UP000828048"/>
    </source>
</evidence>